<sequence>MMEGLKKRTRKAFGIRKKEKDTDSTGSPDRDGIQGKKKTQKTQLLLTSCFWLRALSLTLSQQPSPHEPPYNNKAECAREGGKKVSKKSNGAPNGFYAEIDWERYNSPELDEEGYSIRPEEPGSTKGKHFYSSSESEEEEESHKKFNIKIKPLQSKDILKSAVTVDELKASIGNIALSPSPVRRSPGAIKRNLSSEEVARPRRSTPTPELTSKKPPDDTTALAPLFGPPLESAFDEQKTEVLLDQPEIWGSGQPINPSIESPKLTRPFPTGTPPPLPPKNVPATPPRTGSPLTVAPGASSPARPATPLVPCSSTTPPPPPPRPPSRPKLPPGKPGVGDVPRPFSPPIHSSSPPPIAPLARAESTSSISSTNSLSAATTPTVGSSRGPSPLTMGAQDTLPVAAAFTETVNAYFKGADPSKCIVKITGEMVLSFPAGITRHFANNPSPAALTFRVINFSRLEHVLPNPQLLCCDNTQNDANTKEFWVNMPNLMTHLKKVSEQKPQATYYNVDMLKYQVSAQGIQSTPLNLAVNWRCEPASTDLRIDYKYNTDAMTTAVALNNVQFLVPIDGGVTKLQAVLPPAVWNAEQQRILWKIPDISQKSENGGVGSLLARFQLSEGPSKPSPLVVQFTSEGSTLSGCDIELVGAGYRFSLIKKRFAAGKYLADN</sequence>
<evidence type="ECO:0000256" key="10">
    <source>
        <dbReference type="SAM" id="MobiDB-lite"/>
    </source>
</evidence>
<evidence type="ECO:0000256" key="4">
    <source>
        <dbReference type="ARBA" id="ARBA00022553"/>
    </source>
</evidence>
<feature type="region of interest" description="Disordered" evidence="10">
    <location>
        <begin position="1"/>
        <end position="40"/>
    </location>
</feature>
<dbReference type="InterPro" id="IPR037984">
    <property type="entry name" value="SGIP1_MHD"/>
</dbReference>
<dbReference type="SUPFAM" id="SSF49447">
    <property type="entry name" value="Second domain of Mu2 adaptin subunit (ap50) of ap2 adaptor"/>
    <property type="match status" value="1"/>
</dbReference>
<comment type="subunit">
    <text evidence="9">Interacts with proteins essential or regulating the formation of functional clathrin-coated pits. Interacts with CANX. Interacts with AP2A1. Interacts with EPS15. Interacts with SH3GL3. Interacts with AMPH. Interacts with ITSN1 (via SH3 domains). Interacts with and REPS1.</text>
</comment>
<dbReference type="CDD" id="cd09266">
    <property type="entry name" value="SGIP1_MHD"/>
    <property type="match status" value="1"/>
</dbReference>
<dbReference type="PANTHER" id="PTHR23065:SF8">
    <property type="entry name" value="F-BAR DOMAIN ONLY PROTEIN 2"/>
    <property type="match status" value="1"/>
</dbReference>
<feature type="region of interest" description="Disordered" evidence="10">
    <location>
        <begin position="60"/>
        <end position="97"/>
    </location>
</feature>
<organism evidence="12 13">
    <name type="scientific">Felis catus</name>
    <name type="common">Cat</name>
    <name type="synonym">Felis silvestris catus</name>
    <dbReference type="NCBI Taxonomy" id="9685"/>
    <lineage>
        <taxon>Eukaryota</taxon>
        <taxon>Metazoa</taxon>
        <taxon>Chordata</taxon>
        <taxon>Craniata</taxon>
        <taxon>Vertebrata</taxon>
        <taxon>Euteleostomi</taxon>
        <taxon>Mammalia</taxon>
        <taxon>Eutheria</taxon>
        <taxon>Laurasiatheria</taxon>
        <taxon>Carnivora</taxon>
        <taxon>Feliformia</taxon>
        <taxon>Felidae</taxon>
        <taxon>Felinae</taxon>
        <taxon>Felis</taxon>
    </lineage>
</organism>
<keyword evidence="13" id="KW-1185">Reference proteome</keyword>
<dbReference type="Proteomes" id="UP000823872">
    <property type="component" value="Chromosome C1"/>
</dbReference>
<dbReference type="InterPro" id="IPR028565">
    <property type="entry name" value="MHD"/>
</dbReference>
<evidence type="ECO:0000256" key="7">
    <source>
        <dbReference type="ARBA" id="ARBA00023176"/>
    </source>
</evidence>
<evidence type="ECO:0000313" key="12">
    <source>
        <dbReference type="Ensembl" id="ENSFCTP00005039351.1"/>
    </source>
</evidence>
<feature type="compositionally biased region" description="Basic and acidic residues" evidence="10">
    <location>
        <begin position="16"/>
        <end position="34"/>
    </location>
</feature>
<feature type="compositionally biased region" description="Low complexity" evidence="10">
    <location>
        <begin position="356"/>
        <end position="379"/>
    </location>
</feature>
<name>A0ABI7YYM8_FELCA</name>
<feature type="compositionally biased region" description="Pro residues" evidence="10">
    <location>
        <begin position="314"/>
        <end position="332"/>
    </location>
</feature>
<evidence type="ECO:0000256" key="2">
    <source>
        <dbReference type="ARBA" id="ARBA00004283"/>
    </source>
</evidence>
<accession>A0ABI7YYM8</accession>
<comment type="subcellular location">
    <subcellularLocation>
        <location evidence="2">Membrane</location>
        <location evidence="2">Clathrin-coated pit</location>
        <topology evidence="2">Peripheral membrane protein</topology>
        <orientation evidence="2">Cytoplasmic side</orientation>
    </subcellularLocation>
</comment>
<evidence type="ECO:0000256" key="9">
    <source>
        <dbReference type="ARBA" id="ARBA00046739"/>
    </source>
</evidence>
<keyword evidence="6" id="KW-0472">Membrane</keyword>
<feature type="domain" description="MHD" evidence="11">
    <location>
        <begin position="396"/>
        <end position="664"/>
    </location>
</feature>
<evidence type="ECO:0000259" key="11">
    <source>
        <dbReference type="PROSITE" id="PS51072"/>
    </source>
</evidence>
<dbReference type="Pfam" id="PF10291">
    <property type="entry name" value="muHD"/>
    <property type="match status" value="1"/>
</dbReference>
<feature type="region of interest" description="Disordered" evidence="10">
    <location>
        <begin position="171"/>
        <end position="392"/>
    </location>
</feature>
<reference evidence="12 13" key="1">
    <citation type="submission" date="2021-02" db="EMBL/GenBank/DDBJ databases">
        <title>Safari Cat Assemblies.</title>
        <authorList>
            <person name="Bredemeyer K.R."/>
            <person name="Murphy W.J."/>
        </authorList>
    </citation>
    <scope>NUCLEOTIDE SEQUENCE [LARGE SCALE GENOMIC DNA]</scope>
</reference>
<keyword evidence="4" id="KW-0597">Phosphoprotein</keyword>
<comment type="function">
    <text evidence="1">May function in clathrin-mediated endocytosis. Has both a membrane binding/tubulating activity and the ability to recruit proteins essential to the formation of functional clathrin-coated pits. Has a preference for membranes enriched in phosphatidylserine and phosphoinositides and is required for the endocytosis of the transferrin receptor. May also bind tubulin. May play a role in the regulation of energy homeostasis.</text>
</comment>
<evidence type="ECO:0000256" key="5">
    <source>
        <dbReference type="ARBA" id="ARBA00022583"/>
    </source>
</evidence>
<dbReference type="Gene3D" id="2.60.40.1170">
    <property type="entry name" value="Mu homology domain, subdomain B"/>
    <property type="match status" value="2"/>
</dbReference>
<dbReference type="PROSITE" id="PS51072">
    <property type="entry name" value="MHD"/>
    <property type="match status" value="1"/>
</dbReference>
<feature type="compositionally biased region" description="Pro residues" evidence="10">
    <location>
        <begin position="269"/>
        <end position="284"/>
    </location>
</feature>
<dbReference type="PANTHER" id="PTHR23065">
    <property type="entry name" value="PROLINE-SERINE-THREONINE PHOSPHATASE INTERACTING PROTEIN 1"/>
    <property type="match status" value="1"/>
</dbReference>
<dbReference type="Ensembl" id="ENSFCTT00005053535.1">
    <property type="protein sequence ID" value="ENSFCTP00005039351.1"/>
    <property type="gene ID" value="ENSFCTG00005017906.1"/>
</dbReference>
<keyword evidence="7" id="KW-0168">Coated pit</keyword>
<proteinExistence type="predicted"/>
<dbReference type="InterPro" id="IPR018808">
    <property type="entry name" value="Muniscin_C"/>
</dbReference>
<evidence type="ECO:0000256" key="1">
    <source>
        <dbReference type="ARBA" id="ARBA00003346"/>
    </source>
</evidence>
<evidence type="ECO:0000256" key="8">
    <source>
        <dbReference type="ARBA" id="ARBA00030485"/>
    </source>
</evidence>
<evidence type="ECO:0000313" key="13">
    <source>
        <dbReference type="Proteomes" id="UP000823872"/>
    </source>
</evidence>
<evidence type="ECO:0000256" key="6">
    <source>
        <dbReference type="ARBA" id="ARBA00023136"/>
    </source>
</evidence>
<evidence type="ECO:0000256" key="3">
    <source>
        <dbReference type="ARBA" id="ARBA00014150"/>
    </source>
</evidence>
<keyword evidence="5" id="KW-0254">Endocytosis</keyword>
<gene>
    <name evidence="12" type="primary">SGIP1</name>
</gene>
<dbReference type="GeneTree" id="ENSGT00940000156301"/>
<feature type="region of interest" description="Disordered" evidence="10">
    <location>
        <begin position="110"/>
        <end position="143"/>
    </location>
</feature>
<reference evidence="12" key="3">
    <citation type="submission" date="2025-09" db="UniProtKB">
        <authorList>
            <consortium name="Ensembl"/>
        </authorList>
    </citation>
    <scope>IDENTIFICATION</scope>
    <source>
        <strain evidence="12">breed Abyssinian</strain>
    </source>
</reference>
<reference evidence="12" key="2">
    <citation type="submission" date="2025-08" db="UniProtKB">
        <authorList>
            <consortium name="Ensembl"/>
        </authorList>
    </citation>
    <scope>IDENTIFICATION</scope>
    <source>
        <strain evidence="12">breed Abyssinian</strain>
    </source>
</reference>
<protein>
    <recommendedName>
        <fullName evidence="3">SH3-containing GRB2-like protein 3-interacting protein 1</fullName>
    </recommendedName>
    <alternativeName>
        <fullName evidence="8">Endophilin-3-interacting protein</fullName>
    </alternativeName>
</protein>
<dbReference type="InterPro" id="IPR036168">
    <property type="entry name" value="AP2_Mu_C_sf"/>
</dbReference>